<evidence type="ECO:0008006" key="4">
    <source>
        <dbReference type="Google" id="ProtNLM"/>
    </source>
</evidence>
<organism evidence="2 3">
    <name type="scientific">Elasticomyces elasticus</name>
    <dbReference type="NCBI Taxonomy" id="574655"/>
    <lineage>
        <taxon>Eukaryota</taxon>
        <taxon>Fungi</taxon>
        <taxon>Dikarya</taxon>
        <taxon>Ascomycota</taxon>
        <taxon>Pezizomycotina</taxon>
        <taxon>Dothideomycetes</taxon>
        <taxon>Dothideomycetidae</taxon>
        <taxon>Mycosphaerellales</taxon>
        <taxon>Teratosphaeriaceae</taxon>
        <taxon>Elasticomyces</taxon>
    </lineage>
</organism>
<dbReference type="SUPFAM" id="SSF81383">
    <property type="entry name" value="F-box domain"/>
    <property type="match status" value="1"/>
</dbReference>
<comment type="caution">
    <text evidence="2">The sequence shown here is derived from an EMBL/GenBank/DDBJ whole genome shotgun (WGS) entry which is preliminary data.</text>
</comment>
<feature type="region of interest" description="Disordered" evidence="1">
    <location>
        <begin position="34"/>
        <end position="56"/>
    </location>
</feature>
<evidence type="ECO:0000256" key="1">
    <source>
        <dbReference type="SAM" id="MobiDB-lite"/>
    </source>
</evidence>
<accession>A0AAN7VY74</accession>
<reference evidence="2" key="1">
    <citation type="submission" date="2023-08" db="EMBL/GenBank/DDBJ databases">
        <title>Black Yeasts Isolated from many extreme environments.</title>
        <authorList>
            <person name="Coleine C."/>
            <person name="Stajich J.E."/>
            <person name="Selbmann L."/>
        </authorList>
    </citation>
    <scope>NUCLEOTIDE SEQUENCE</scope>
    <source>
        <strain evidence="2">CCFEE 5810</strain>
    </source>
</reference>
<evidence type="ECO:0000313" key="2">
    <source>
        <dbReference type="EMBL" id="KAK5691453.1"/>
    </source>
</evidence>
<protein>
    <recommendedName>
        <fullName evidence="4">F-box domain-containing protein</fullName>
    </recommendedName>
</protein>
<dbReference type="Proteomes" id="UP001310594">
    <property type="component" value="Unassembled WGS sequence"/>
</dbReference>
<sequence length="372" mass="42217">MARPNTIAPKDNSDEHEEELHRVLDRVLSHRDAMRDSASRPMLDRTIQSRRRARSHTTMERLKELLVDLDSLQHLREQGRKRLVAAVKTVPTTNCASEAISAVFPFPELLEAILLHLPMSDLFRSEDTCKTFRDTIAASLALRQRLFRESNVNMRYRTPGYLGPCDLDRRQHGYQIHLANGVEGSHASRNRSNLSCFTARFNTVGGTPPELRDRVMDMFVSQPPVTLVHSSLACCDTQEHDLSGGGRATSIERTDGLRIRDLYVLAALLFHEHRSCPQADRELHDWNGDIDNTITFRGYFKQSDSAAARDVVERYESDPAWRPHIEYAAKCQEMDARLDAYIAGKLSAQENGEIMPTFEEFEARSGGQTPDL</sequence>
<dbReference type="EMBL" id="JAVRQU010000021">
    <property type="protein sequence ID" value="KAK5691453.1"/>
    <property type="molecule type" value="Genomic_DNA"/>
</dbReference>
<gene>
    <name evidence="2" type="ORF">LTR97_011446</name>
</gene>
<proteinExistence type="predicted"/>
<evidence type="ECO:0000313" key="3">
    <source>
        <dbReference type="Proteomes" id="UP001310594"/>
    </source>
</evidence>
<dbReference type="AlphaFoldDB" id="A0AAN7VY74"/>
<name>A0AAN7VY74_9PEZI</name>
<dbReference type="InterPro" id="IPR036047">
    <property type="entry name" value="F-box-like_dom_sf"/>
</dbReference>